<name>A0ABX0K4E4_9PROT</name>
<gene>
    <name evidence="1" type="ORF">GOB84_01355</name>
</gene>
<accession>A0ABX0K4E4</accession>
<dbReference type="Proteomes" id="UP000615326">
    <property type="component" value="Unassembled WGS sequence"/>
</dbReference>
<sequence length="243" mass="26784">MSEEKVPRGEHAFGDWSCMALSPDLIVVSSGEPRLFSAGIEARVDTIWAGAKAARPALFNGRVFCADRVTPERIEGHWTDYRHALAQIEDPLIFGDRPLRQLAVCGGLRCSGGFVIARRAPLSLYLGGFWQSPPAGTVESRDGCDDISLADQIAAEAGEEIGLTRDELEIGHPLIAVTHMATQIVDIGIPLTTRLSFDEIRRRWSTKGNREYDQLALIADGESSAWRGREDILPTTRRLFEVL</sequence>
<dbReference type="RefSeq" id="WP_173575798.1">
    <property type="nucleotide sequence ID" value="NZ_WOSW01000001.1"/>
</dbReference>
<keyword evidence="2" id="KW-1185">Reference proteome</keyword>
<protein>
    <submittedName>
        <fullName evidence="1">Phosphohydrolase</fullName>
    </submittedName>
</protein>
<organism evidence="1 2">
    <name type="scientific">Acetobacter fallax</name>
    <dbReference type="NCBI Taxonomy" id="1737473"/>
    <lineage>
        <taxon>Bacteria</taxon>
        <taxon>Pseudomonadati</taxon>
        <taxon>Pseudomonadota</taxon>
        <taxon>Alphaproteobacteria</taxon>
        <taxon>Acetobacterales</taxon>
        <taxon>Acetobacteraceae</taxon>
        <taxon>Acetobacter</taxon>
    </lineage>
</organism>
<dbReference type="EMBL" id="WOSW01000001">
    <property type="protein sequence ID" value="NHO31222.1"/>
    <property type="molecule type" value="Genomic_DNA"/>
</dbReference>
<evidence type="ECO:0000313" key="1">
    <source>
        <dbReference type="EMBL" id="NHO31222.1"/>
    </source>
</evidence>
<comment type="caution">
    <text evidence="1">The sequence shown here is derived from an EMBL/GenBank/DDBJ whole genome shotgun (WGS) entry which is preliminary data.</text>
</comment>
<evidence type="ECO:0000313" key="2">
    <source>
        <dbReference type="Proteomes" id="UP000615326"/>
    </source>
</evidence>
<proteinExistence type="predicted"/>
<reference evidence="1 2" key="1">
    <citation type="journal article" date="2020" name="Int. J. Syst. Evol. Microbiol.">
        <title>Novel acetic acid bacteria from cider fermentations: Acetobacter conturbans sp. nov. and Acetobacter fallax sp. nov.</title>
        <authorList>
            <person name="Sombolestani A.S."/>
            <person name="Cleenwerck I."/>
            <person name="Cnockaert M."/>
            <person name="Borremans W."/>
            <person name="Wieme A.D."/>
            <person name="De Vuyst L."/>
            <person name="Vandamme P."/>
        </authorList>
    </citation>
    <scope>NUCLEOTIDE SEQUENCE [LARGE SCALE GENOMIC DNA]</scope>
    <source>
        <strain evidence="1 2">LMG 1637</strain>
    </source>
</reference>